<dbReference type="Proteomes" id="UP000562352">
    <property type="component" value="Unassembled WGS sequence"/>
</dbReference>
<evidence type="ECO:0000313" key="3">
    <source>
        <dbReference type="Proteomes" id="UP000562352"/>
    </source>
</evidence>
<keyword evidence="3" id="KW-1185">Reference proteome</keyword>
<sequence length="34" mass="3445">MTYGRRLTGEAAAGPVREGRAAGARGGRTEGVRG</sequence>
<reference evidence="2 3" key="1">
    <citation type="submission" date="2020-08" db="EMBL/GenBank/DDBJ databases">
        <title>Genomic Encyclopedia of Type Strains, Phase III (KMG-III): the genomes of soil and plant-associated and newly described type strains.</title>
        <authorList>
            <person name="Whitman W."/>
        </authorList>
    </citation>
    <scope>NUCLEOTIDE SEQUENCE [LARGE SCALE GENOMIC DNA]</scope>
    <source>
        <strain evidence="2 3">CECT 3303</strain>
    </source>
</reference>
<proteinExistence type="predicted"/>
<dbReference type="AlphaFoldDB" id="A0A841CVZ6"/>
<comment type="caution">
    <text evidence="2">The sequence shown here is derived from an EMBL/GenBank/DDBJ whole genome shotgun (WGS) entry which is preliminary data.</text>
</comment>
<dbReference type="EMBL" id="JACHJJ010000004">
    <property type="protein sequence ID" value="MBB5962562.1"/>
    <property type="molecule type" value="Genomic_DNA"/>
</dbReference>
<accession>A0A841CVZ6</accession>
<evidence type="ECO:0000256" key="1">
    <source>
        <dbReference type="SAM" id="MobiDB-lite"/>
    </source>
</evidence>
<organism evidence="2 3">
    <name type="scientific">Planomonospora venezuelensis</name>
    <dbReference type="NCBI Taxonomy" id="1999"/>
    <lineage>
        <taxon>Bacteria</taxon>
        <taxon>Bacillati</taxon>
        <taxon>Actinomycetota</taxon>
        <taxon>Actinomycetes</taxon>
        <taxon>Streptosporangiales</taxon>
        <taxon>Streptosporangiaceae</taxon>
        <taxon>Planomonospora</taxon>
    </lineage>
</organism>
<feature type="region of interest" description="Disordered" evidence="1">
    <location>
        <begin position="1"/>
        <end position="34"/>
    </location>
</feature>
<protein>
    <submittedName>
        <fullName evidence="2">Uncharacterized protein</fullName>
    </submittedName>
</protein>
<gene>
    <name evidence="2" type="ORF">FHS22_001823</name>
</gene>
<name>A0A841CVZ6_PLAVE</name>
<evidence type="ECO:0000313" key="2">
    <source>
        <dbReference type="EMBL" id="MBB5962562.1"/>
    </source>
</evidence>